<evidence type="ECO:0000259" key="4">
    <source>
        <dbReference type="PROSITE" id="PS00497"/>
    </source>
</evidence>
<reference evidence="6" key="1">
    <citation type="submission" date="2021-12" db="EMBL/GenBank/DDBJ databases">
        <title>Prjna785345.</title>
        <authorList>
            <person name="Rujirawat T."/>
            <person name="Krajaejun T."/>
        </authorList>
    </citation>
    <scope>NUCLEOTIDE SEQUENCE</scope>
    <source>
        <strain evidence="6">Pi057C3</strain>
    </source>
</reference>
<evidence type="ECO:0000256" key="2">
    <source>
        <dbReference type="ARBA" id="ARBA00023008"/>
    </source>
</evidence>
<protein>
    <recommendedName>
        <fullName evidence="4 5">Tyrosinase copper-binding domain-containing protein</fullName>
    </recommendedName>
</protein>
<proteinExistence type="predicted"/>
<accession>A0AAD5LMN7</accession>
<dbReference type="GO" id="GO:0046872">
    <property type="term" value="F:metal ion binding"/>
    <property type="evidence" value="ECO:0007669"/>
    <property type="project" value="UniProtKB-KW"/>
</dbReference>
<keyword evidence="1" id="KW-0479">Metal-binding</keyword>
<sequence length="531" mass="60242">MKLRLTALICGVLAFLTCATVSTTAQDVPVGTSCTAPRVRRSWNEYTTAERSLYLEAVSTAMTRGFHQKFVELHIEFFSEQEAHRNCMFIYWHRMYLLGYENMLRSLDPKFECVTLPFWDHLAATALRASKQCSNVENCARIVTDFGGSRQGRTMTLRVYNVSIVPRSPGRCISASVLGSFCGNNTGCAGCIVRGAPYNYEYPAEADLPSIYRQLFSSNTWEGFATNVERGVHNVMHSVMGGTMSYLQSPIDPIFYSHHSFIDLLQSVYLKCQLGDETALIPVEERAKDDRLWANCSRRNGGQFQPEDLITMRTRAFNATWVHVRTTPQNTLYPFFKDLPGRFVDYVDAKDLGPYSYTYAYTGALTNLFKNCQDSNTAAAANVLIADDEQSARYADVMIKGVKHKVLRPAFREPNKYENRMRRWTIAIFEAARISGYTSVAAREQMEMMLCVFAKECYGAVEDLSEEFREHFHVKGPPRCLAIVDEVKRGVRIIGVPRWRSLTRKFFTCKRGTAFAKALALEADAFMATER</sequence>
<dbReference type="Pfam" id="PF00264">
    <property type="entry name" value="Tyrosinase"/>
    <property type="match status" value="1"/>
</dbReference>
<dbReference type="EMBL" id="JAKCXM010000084">
    <property type="protein sequence ID" value="KAJ0403321.1"/>
    <property type="molecule type" value="Genomic_DNA"/>
</dbReference>
<dbReference type="Gene3D" id="1.10.1280.10">
    <property type="entry name" value="Di-copper center containing domain from catechol oxidase"/>
    <property type="match status" value="1"/>
</dbReference>
<comment type="caution">
    <text evidence="6">The sequence shown here is derived from an EMBL/GenBank/DDBJ whole genome shotgun (WGS) entry which is preliminary data.</text>
</comment>
<dbReference type="PANTHER" id="PTHR11474:SF126">
    <property type="entry name" value="TYROSINASE-LIKE PROTEIN TYR-1-RELATED"/>
    <property type="match status" value="1"/>
</dbReference>
<dbReference type="InterPro" id="IPR050316">
    <property type="entry name" value="Tyrosinase/Hemocyanin"/>
</dbReference>
<gene>
    <name evidence="6" type="ORF">P43SY_009355</name>
</gene>
<name>A0AAD5LMN7_PYTIN</name>
<feature type="domain" description="Tyrosinase copper-binding" evidence="4">
    <location>
        <begin position="84"/>
        <end position="101"/>
    </location>
</feature>
<dbReference type="PRINTS" id="PR00092">
    <property type="entry name" value="TYROSINASE"/>
</dbReference>
<keyword evidence="3" id="KW-0732">Signal</keyword>
<keyword evidence="7" id="KW-1185">Reference proteome</keyword>
<dbReference type="InterPro" id="IPR008922">
    <property type="entry name" value="Di-copper_centre_dom_sf"/>
</dbReference>
<evidence type="ECO:0000259" key="5">
    <source>
        <dbReference type="PROSITE" id="PS00498"/>
    </source>
</evidence>
<dbReference type="GO" id="GO:0016491">
    <property type="term" value="F:oxidoreductase activity"/>
    <property type="evidence" value="ECO:0007669"/>
    <property type="project" value="InterPro"/>
</dbReference>
<keyword evidence="2" id="KW-0186">Copper</keyword>
<evidence type="ECO:0000256" key="3">
    <source>
        <dbReference type="SAM" id="SignalP"/>
    </source>
</evidence>
<dbReference type="AlphaFoldDB" id="A0AAD5LMN7"/>
<dbReference type="SUPFAM" id="SSF48056">
    <property type="entry name" value="Di-copper centre-containing domain"/>
    <property type="match status" value="1"/>
</dbReference>
<evidence type="ECO:0000256" key="1">
    <source>
        <dbReference type="ARBA" id="ARBA00022723"/>
    </source>
</evidence>
<dbReference type="PANTHER" id="PTHR11474">
    <property type="entry name" value="TYROSINASE FAMILY MEMBER"/>
    <property type="match status" value="1"/>
</dbReference>
<feature type="signal peptide" evidence="3">
    <location>
        <begin position="1"/>
        <end position="25"/>
    </location>
</feature>
<dbReference type="PROSITE" id="PS00498">
    <property type="entry name" value="TYROSINASE_2"/>
    <property type="match status" value="1"/>
</dbReference>
<evidence type="ECO:0000313" key="7">
    <source>
        <dbReference type="Proteomes" id="UP001209570"/>
    </source>
</evidence>
<organism evidence="6 7">
    <name type="scientific">Pythium insidiosum</name>
    <name type="common">Pythiosis disease agent</name>
    <dbReference type="NCBI Taxonomy" id="114742"/>
    <lineage>
        <taxon>Eukaryota</taxon>
        <taxon>Sar</taxon>
        <taxon>Stramenopiles</taxon>
        <taxon>Oomycota</taxon>
        <taxon>Peronosporomycetes</taxon>
        <taxon>Pythiales</taxon>
        <taxon>Pythiaceae</taxon>
        <taxon>Pythium</taxon>
    </lineage>
</organism>
<feature type="chain" id="PRO_5041933414" description="Tyrosinase copper-binding domain-containing protein" evidence="3">
    <location>
        <begin position="26"/>
        <end position="531"/>
    </location>
</feature>
<dbReference type="Proteomes" id="UP001209570">
    <property type="component" value="Unassembled WGS sequence"/>
</dbReference>
<dbReference type="PROSITE" id="PS00497">
    <property type="entry name" value="TYROSINASE_1"/>
    <property type="match status" value="1"/>
</dbReference>
<feature type="domain" description="Tyrosinase copper-binding" evidence="5">
    <location>
        <begin position="252"/>
        <end position="263"/>
    </location>
</feature>
<dbReference type="InterPro" id="IPR002227">
    <property type="entry name" value="Tyrosinase_Cu-bd"/>
</dbReference>
<evidence type="ECO:0000313" key="6">
    <source>
        <dbReference type="EMBL" id="KAJ0403321.1"/>
    </source>
</evidence>